<proteinExistence type="predicted"/>
<dbReference type="WBParaSite" id="Csp11.Scaffold571.g4283.t1">
    <property type="protein sequence ID" value="Csp11.Scaffold571.g4283.t1"/>
    <property type="gene ID" value="Csp11.Scaffold571.g4283"/>
</dbReference>
<protein>
    <submittedName>
        <fullName evidence="2">Ovule protein</fullName>
    </submittedName>
</protein>
<organism evidence="1 2">
    <name type="scientific">Caenorhabditis tropicalis</name>
    <dbReference type="NCBI Taxonomy" id="1561998"/>
    <lineage>
        <taxon>Eukaryota</taxon>
        <taxon>Metazoa</taxon>
        <taxon>Ecdysozoa</taxon>
        <taxon>Nematoda</taxon>
        <taxon>Chromadorea</taxon>
        <taxon>Rhabditida</taxon>
        <taxon>Rhabditina</taxon>
        <taxon>Rhabditomorpha</taxon>
        <taxon>Rhabditoidea</taxon>
        <taxon>Rhabditidae</taxon>
        <taxon>Peloderinae</taxon>
        <taxon>Caenorhabditis</taxon>
    </lineage>
</organism>
<evidence type="ECO:0000313" key="2">
    <source>
        <dbReference type="WBParaSite" id="Csp11.Scaffold571.g4283.t1"/>
    </source>
</evidence>
<dbReference type="AlphaFoldDB" id="A0A1I7TBD7"/>
<dbReference type="Proteomes" id="UP000095282">
    <property type="component" value="Unplaced"/>
</dbReference>
<evidence type="ECO:0000313" key="1">
    <source>
        <dbReference type="Proteomes" id="UP000095282"/>
    </source>
</evidence>
<keyword evidence="1" id="KW-1185">Reference proteome</keyword>
<accession>A0A1I7TBD7</accession>
<reference evidence="2" key="1">
    <citation type="submission" date="2016-11" db="UniProtKB">
        <authorList>
            <consortium name="WormBaseParasite"/>
        </authorList>
    </citation>
    <scope>IDENTIFICATION</scope>
</reference>
<name>A0A1I7TBD7_9PELO</name>
<sequence>MSSSIRCEMSPTTSHLISFLFVSFSHLHSPPRHPPVSLSLLLFKMMMMMMGMKEEVEEDDDNRVEEHHEEN</sequence>